<dbReference type="CDD" id="cd06225">
    <property type="entry name" value="HAMP"/>
    <property type="match status" value="1"/>
</dbReference>
<dbReference type="InterPro" id="IPR004089">
    <property type="entry name" value="MCPsignal_dom"/>
</dbReference>
<evidence type="ECO:0000313" key="7">
    <source>
        <dbReference type="EMBL" id="MBB6481724.1"/>
    </source>
</evidence>
<evidence type="ECO:0000259" key="6">
    <source>
        <dbReference type="PROSITE" id="PS50885"/>
    </source>
</evidence>
<protein>
    <submittedName>
        <fullName evidence="7">Methyl-accepting chemotaxis protein</fullName>
    </submittedName>
</protein>
<keyword evidence="1 3" id="KW-0807">Transducer</keyword>
<dbReference type="AlphaFoldDB" id="A0A841R8V9"/>
<dbReference type="Pfam" id="PF00015">
    <property type="entry name" value="MCPsignal"/>
    <property type="match status" value="1"/>
</dbReference>
<evidence type="ECO:0000256" key="4">
    <source>
        <dbReference type="SAM" id="Phobius"/>
    </source>
</evidence>
<dbReference type="PANTHER" id="PTHR32089">
    <property type="entry name" value="METHYL-ACCEPTING CHEMOTAXIS PROTEIN MCPB"/>
    <property type="match status" value="1"/>
</dbReference>
<dbReference type="Pfam" id="PF00672">
    <property type="entry name" value="HAMP"/>
    <property type="match status" value="1"/>
</dbReference>
<dbReference type="Gene3D" id="6.10.340.10">
    <property type="match status" value="1"/>
</dbReference>
<dbReference type="PANTHER" id="PTHR32089:SF112">
    <property type="entry name" value="LYSOZYME-LIKE PROTEIN-RELATED"/>
    <property type="match status" value="1"/>
</dbReference>
<reference evidence="7 8" key="1">
    <citation type="submission" date="2020-08" db="EMBL/GenBank/DDBJ databases">
        <title>Genomic Encyclopedia of Type Strains, Phase IV (KMG-IV): sequencing the most valuable type-strain genomes for metagenomic binning, comparative biology and taxonomic classification.</title>
        <authorList>
            <person name="Goeker M."/>
        </authorList>
    </citation>
    <scope>NUCLEOTIDE SEQUENCE [LARGE SCALE GENOMIC DNA]</scope>
    <source>
        <strain evidence="7 8">DSM 2461</strain>
    </source>
</reference>
<feature type="domain" description="Methyl-accepting transducer" evidence="5">
    <location>
        <begin position="319"/>
        <end position="541"/>
    </location>
</feature>
<dbReference type="PROSITE" id="PS50885">
    <property type="entry name" value="HAMP"/>
    <property type="match status" value="1"/>
</dbReference>
<comment type="similarity">
    <text evidence="2">Belongs to the methyl-accepting chemotaxis (MCP) protein family.</text>
</comment>
<evidence type="ECO:0000256" key="1">
    <source>
        <dbReference type="ARBA" id="ARBA00023224"/>
    </source>
</evidence>
<evidence type="ECO:0000256" key="3">
    <source>
        <dbReference type="PROSITE-ProRule" id="PRU00284"/>
    </source>
</evidence>
<dbReference type="SMART" id="SM00304">
    <property type="entry name" value="HAMP"/>
    <property type="match status" value="1"/>
</dbReference>
<dbReference type="GO" id="GO:0006935">
    <property type="term" value="P:chemotaxis"/>
    <property type="evidence" value="ECO:0007669"/>
    <property type="project" value="InterPro"/>
</dbReference>
<gene>
    <name evidence="7" type="ORF">HNR50_003404</name>
</gene>
<dbReference type="InterPro" id="IPR004090">
    <property type="entry name" value="Chemotax_Me-accpt_rcpt"/>
</dbReference>
<accession>A0A841R8V9</accession>
<dbReference type="Proteomes" id="UP000587760">
    <property type="component" value="Unassembled WGS sequence"/>
</dbReference>
<feature type="transmembrane region" description="Helical" evidence="4">
    <location>
        <begin position="200"/>
        <end position="218"/>
    </location>
</feature>
<organism evidence="7 8">
    <name type="scientific">Spirochaeta isovalerica</name>
    <dbReference type="NCBI Taxonomy" id="150"/>
    <lineage>
        <taxon>Bacteria</taxon>
        <taxon>Pseudomonadati</taxon>
        <taxon>Spirochaetota</taxon>
        <taxon>Spirochaetia</taxon>
        <taxon>Spirochaetales</taxon>
        <taxon>Spirochaetaceae</taxon>
        <taxon>Spirochaeta</taxon>
    </lineage>
</organism>
<keyword evidence="8" id="KW-1185">Reference proteome</keyword>
<feature type="domain" description="HAMP" evidence="6">
    <location>
        <begin position="220"/>
        <end position="272"/>
    </location>
</feature>
<dbReference type="EMBL" id="JACHGJ010000007">
    <property type="protein sequence ID" value="MBB6481724.1"/>
    <property type="molecule type" value="Genomic_DNA"/>
</dbReference>
<dbReference type="GO" id="GO:0016020">
    <property type="term" value="C:membrane"/>
    <property type="evidence" value="ECO:0007669"/>
    <property type="project" value="InterPro"/>
</dbReference>
<dbReference type="RefSeq" id="WP_184747957.1">
    <property type="nucleotide sequence ID" value="NZ_JACHGJ010000007.1"/>
</dbReference>
<dbReference type="SMART" id="SM00283">
    <property type="entry name" value="MA"/>
    <property type="match status" value="1"/>
</dbReference>
<dbReference type="SUPFAM" id="SSF58104">
    <property type="entry name" value="Methyl-accepting chemotaxis protein (MCP) signaling domain"/>
    <property type="match status" value="1"/>
</dbReference>
<keyword evidence="4" id="KW-1133">Transmembrane helix</keyword>
<dbReference type="GO" id="GO:0004888">
    <property type="term" value="F:transmembrane signaling receptor activity"/>
    <property type="evidence" value="ECO:0007669"/>
    <property type="project" value="InterPro"/>
</dbReference>
<name>A0A841R8V9_9SPIO</name>
<evidence type="ECO:0000259" key="5">
    <source>
        <dbReference type="PROSITE" id="PS50111"/>
    </source>
</evidence>
<sequence>MALRLRTKLLLGPTILAGAILLLGLVGTSTTRKQAEQFTSYGEIVPYIVELENLRYSQQKLISGLNQLLNPFNEQKDYDIIFKDLAGAEKLYTWSLRSIKDYPKSEEEESLYQAFLKSNEDFYVIINRVIPNAKGRLKAGLPREIVINQISFQIRDEGTGDVYRETEKRLSELLDFSINHYTVDVLHEHIDRSIAIGYRFLIYAAAVFVSGLIFAWIYSLRLSRPIGKTISGLQPLSTGDLTREIAVVRKDELGDINRGINTLIVNLRNLLNDLWSKMNRLSSIDETVDRIAKSTGAALTQINGNITSTEERMNAQLSHVEETERVIGIMQEGVSKLKEDIFSQTGSVEESASAIEQMMVSSASIRKMTFSAEEEVSHLVSDTNSGKEKIDSVIGTAIKMAENSGYLMEANKVINNIASQTNLLAMNAAIEAAHAGSSGRGFAVVADEIRKLAEQSSSQSREMAARLKEIKSFIDEVTDSSSHAGTVFSEIHDSVGRVSTIVEHISNAMKEQESGSAQISRSMVHLREISNSVNISRENLELGNATVSETFMELKDISMKVKEALTEVYEGNREIGENFSQMRETLRISRSELNQLIEGSHWFKV</sequence>
<evidence type="ECO:0000313" key="8">
    <source>
        <dbReference type="Proteomes" id="UP000587760"/>
    </source>
</evidence>
<dbReference type="InterPro" id="IPR003660">
    <property type="entry name" value="HAMP_dom"/>
</dbReference>
<keyword evidence="4" id="KW-0812">Transmembrane</keyword>
<dbReference type="PRINTS" id="PR00260">
    <property type="entry name" value="CHEMTRNSDUCR"/>
</dbReference>
<evidence type="ECO:0000256" key="2">
    <source>
        <dbReference type="ARBA" id="ARBA00029447"/>
    </source>
</evidence>
<keyword evidence="4" id="KW-0472">Membrane</keyword>
<dbReference type="PROSITE" id="PS50111">
    <property type="entry name" value="CHEMOTAXIS_TRANSDUC_2"/>
    <property type="match status" value="1"/>
</dbReference>
<proteinExistence type="inferred from homology"/>
<comment type="caution">
    <text evidence="7">The sequence shown here is derived from an EMBL/GenBank/DDBJ whole genome shotgun (WGS) entry which is preliminary data.</text>
</comment>
<dbReference type="GO" id="GO:0007165">
    <property type="term" value="P:signal transduction"/>
    <property type="evidence" value="ECO:0007669"/>
    <property type="project" value="UniProtKB-KW"/>
</dbReference>
<dbReference type="Gene3D" id="1.10.287.950">
    <property type="entry name" value="Methyl-accepting chemotaxis protein"/>
    <property type="match status" value="1"/>
</dbReference>